<dbReference type="SUPFAM" id="SSF46785">
    <property type="entry name" value="Winged helix' DNA-binding domain"/>
    <property type="match status" value="1"/>
</dbReference>
<dbReference type="InterPro" id="IPR036388">
    <property type="entry name" value="WH-like_DNA-bd_sf"/>
</dbReference>
<evidence type="ECO:0000256" key="2">
    <source>
        <dbReference type="ARBA" id="ARBA00023125"/>
    </source>
</evidence>
<dbReference type="PROSITE" id="PS50949">
    <property type="entry name" value="HTH_GNTR"/>
    <property type="match status" value="1"/>
</dbReference>
<dbReference type="CDD" id="cd07377">
    <property type="entry name" value="WHTH_GntR"/>
    <property type="match status" value="1"/>
</dbReference>
<feature type="domain" description="HTH gntR-type" evidence="4">
    <location>
        <begin position="24"/>
        <end position="91"/>
    </location>
</feature>
<dbReference type="InterPro" id="IPR036390">
    <property type="entry name" value="WH_DNA-bd_sf"/>
</dbReference>
<dbReference type="PANTHER" id="PTHR43537:SF24">
    <property type="entry name" value="GLUCONATE OPERON TRANSCRIPTIONAL REPRESSOR"/>
    <property type="match status" value="1"/>
</dbReference>
<protein>
    <submittedName>
        <fullName evidence="5">Unannotated protein</fullName>
    </submittedName>
</protein>
<keyword evidence="1" id="KW-0805">Transcription regulation</keyword>
<evidence type="ECO:0000313" key="5">
    <source>
        <dbReference type="EMBL" id="CAB4755961.1"/>
    </source>
</evidence>
<evidence type="ECO:0000256" key="1">
    <source>
        <dbReference type="ARBA" id="ARBA00023015"/>
    </source>
</evidence>
<keyword evidence="3" id="KW-0804">Transcription</keyword>
<dbReference type="SUPFAM" id="SSF48008">
    <property type="entry name" value="GntR ligand-binding domain-like"/>
    <property type="match status" value="1"/>
</dbReference>
<dbReference type="InterPro" id="IPR011711">
    <property type="entry name" value="GntR_C"/>
</dbReference>
<dbReference type="Pfam" id="PF07729">
    <property type="entry name" value="FCD"/>
    <property type="match status" value="1"/>
</dbReference>
<dbReference type="Gene3D" id="1.10.10.10">
    <property type="entry name" value="Winged helix-like DNA-binding domain superfamily/Winged helix DNA-binding domain"/>
    <property type="match status" value="1"/>
</dbReference>
<gene>
    <name evidence="5" type="ORF">UFOPK2786_01556</name>
</gene>
<dbReference type="Pfam" id="PF00392">
    <property type="entry name" value="GntR"/>
    <property type="match status" value="1"/>
</dbReference>
<sequence>MSAREQEASIDDRFDAIEIETALRGSPEAIYEHLRGRILSGALHAGSELTQVQVARAYGVSRGPVREAFRLLQHEGLIEAEVNFRARVTSLSTDEAEHLYAMRIVNECMALAVSLPRLTPDELDELDELVSSLGPDAGLDFIEWEASHERFHALLFAHSGERTRSALELWADYTERYRRVYVAQGNLGWTMGAAEHADLARACRGGDVEGATALLAQHLARAGLTLVAIMNPSHQPVLLQAALQQVTAGPRQS</sequence>
<accession>A0A6J6U817</accession>
<organism evidence="5">
    <name type="scientific">freshwater metagenome</name>
    <dbReference type="NCBI Taxonomy" id="449393"/>
    <lineage>
        <taxon>unclassified sequences</taxon>
        <taxon>metagenomes</taxon>
        <taxon>ecological metagenomes</taxon>
    </lineage>
</organism>
<name>A0A6J6U817_9ZZZZ</name>
<proteinExistence type="predicted"/>
<dbReference type="EMBL" id="CAEZYW010000285">
    <property type="protein sequence ID" value="CAB4755961.1"/>
    <property type="molecule type" value="Genomic_DNA"/>
</dbReference>
<dbReference type="InterPro" id="IPR000524">
    <property type="entry name" value="Tscrpt_reg_HTH_GntR"/>
</dbReference>
<dbReference type="Gene3D" id="1.20.120.530">
    <property type="entry name" value="GntR ligand-binding domain-like"/>
    <property type="match status" value="1"/>
</dbReference>
<dbReference type="AlphaFoldDB" id="A0A6J6U817"/>
<dbReference type="GO" id="GO:0003700">
    <property type="term" value="F:DNA-binding transcription factor activity"/>
    <property type="evidence" value="ECO:0007669"/>
    <property type="project" value="InterPro"/>
</dbReference>
<evidence type="ECO:0000259" key="4">
    <source>
        <dbReference type="PROSITE" id="PS50949"/>
    </source>
</evidence>
<dbReference type="InterPro" id="IPR008920">
    <property type="entry name" value="TF_FadR/GntR_C"/>
</dbReference>
<dbReference type="PANTHER" id="PTHR43537">
    <property type="entry name" value="TRANSCRIPTIONAL REGULATOR, GNTR FAMILY"/>
    <property type="match status" value="1"/>
</dbReference>
<evidence type="ECO:0000256" key="3">
    <source>
        <dbReference type="ARBA" id="ARBA00023163"/>
    </source>
</evidence>
<dbReference type="SMART" id="SM00345">
    <property type="entry name" value="HTH_GNTR"/>
    <property type="match status" value="1"/>
</dbReference>
<dbReference type="GO" id="GO:0003677">
    <property type="term" value="F:DNA binding"/>
    <property type="evidence" value="ECO:0007669"/>
    <property type="project" value="UniProtKB-KW"/>
</dbReference>
<dbReference type="SMART" id="SM00895">
    <property type="entry name" value="FCD"/>
    <property type="match status" value="1"/>
</dbReference>
<keyword evidence="2" id="KW-0238">DNA-binding</keyword>
<reference evidence="5" key="1">
    <citation type="submission" date="2020-05" db="EMBL/GenBank/DDBJ databases">
        <authorList>
            <person name="Chiriac C."/>
            <person name="Salcher M."/>
            <person name="Ghai R."/>
            <person name="Kavagutti S V."/>
        </authorList>
    </citation>
    <scope>NUCLEOTIDE SEQUENCE</scope>
</reference>